<evidence type="ECO:0000313" key="5">
    <source>
        <dbReference type="EMBL" id="CAD5119798.1"/>
    </source>
</evidence>
<keyword evidence="1" id="KW-0677">Repeat</keyword>
<name>A0A7I8VVJ7_9ANNE</name>
<evidence type="ECO:0000259" key="4">
    <source>
        <dbReference type="PROSITE" id="PS50225"/>
    </source>
</evidence>
<feature type="repeat" description="ANK" evidence="3">
    <location>
        <begin position="119"/>
        <end position="152"/>
    </location>
</feature>
<dbReference type="InterPro" id="IPR036036">
    <property type="entry name" value="SOCS_box-like_dom_sf"/>
</dbReference>
<dbReference type="Pfam" id="PF00023">
    <property type="entry name" value="Ank"/>
    <property type="match status" value="1"/>
</dbReference>
<evidence type="ECO:0000313" key="6">
    <source>
        <dbReference type="Proteomes" id="UP000549394"/>
    </source>
</evidence>
<reference evidence="5 6" key="1">
    <citation type="submission" date="2020-08" db="EMBL/GenBank/DDBJ databases">
        <authorList>
            <person name="Hejnol A."/>
        </authorList>
    </citation>
    <scope>NUCLEOTIDE SEQUENCE [LARGE SCALE GENOMIC DNA]</scope>
</reference>
<dbReference type="InterPro" id="IPR002110">
    <property type="entry name" value="Ankyrin_rpt"/>
</dbReference>
<dbReference type="PANTHER" id="PTHR24126:SF14">
    <property type="entry name" value="ANK_REP_REGION DOMAIN-CONTAINING PROTEIN"/>
    <property type="match status" value="1"/>
</dbReference>
<evidence type="ECO:0000256" key="3">
    <source>
        <dbReference type="PROSITE-ProRule" id="PRU00023"/>
    </source>
</evidence>
<dbReference type="GO" id="GO:0035556">
    <property type="term" value="P:intracellular signal transduction"/>
    <property type="evidence" value="ECO:0007669"/>
    <property type="project" value="InterPro"/>
</dbReference>
<dbReference type="InterPro" id="IPR001496">
    <property type="entry name" value="SOCS_box"/>
</dbReference>
<proteinExistence type="predicted"/>
<evidence type="ECO:0000256" key="1">
    <source>
        <dbReference type="ARBA" id="ARBA00022737"/>
    </source>
</evidence>
<dbReference type="Proteomes" id="UP000549394">
    <property type="component" value="Unassembled WGS sequence"/>
</dbReference>
<accession>A0A7I8VVJ7</accession>
<dbReference type="PROSITE" id="PS50088">
    <property type="entry name" value="ANK_REPEAT"/>
    <property type="match status" value="4"/>
</dbReference>
<sequence>MACFHKLLSFGADPDPRDTFGNTPNHYAAEDGAVDILDVLLNQKVNVNAQDITSKTPLMKATRNGKLNAVKRLIKAKALLNICDRNMDTALHFAARQGSEALVSALIEAGADVNLKNHWGHTPLFEAVNYNNKAAAVRLLVVPSCNVNASDNKTGDTALHVAIHLLKFNYDFNTPARQDGDGQHKSIVRLALERKNVQVLHLLSQIGYVITTEGIREDEYEVLQNLYLIIPPVRTLKQLCRKTIRQCLGFGIRVKMNNLGLPATLQSYLLLDDILHKCFYCAHRWQQCATCDTCRRT</sequence>
<dbReference type="SUPFAM" id="SSF48403">
    <property type="entry name" value="Ankyrin repeat"/>
    <property type="match status" value="1"/>
</dbReference>
<dbReference type="OrthoDB" id="426293at2759"/>
<dbReference type="PANTHER" id="PTHR24126">
    <property type="entry name" value="ANKYRIN REPEAT, PH AND SEC7 DOMAIN CONTAINING PROTEIN SECG-RELATED"/>
    <property type="match status" value="1"/>
</dbReference>
<dbReference type="CDD" id="cd03587">
    <property type="entry name" value="SOCS"/>
    <property type="match status" value="1"/>
</dbReference>
<keyword evidence="6" id="KW-1185">Reference proteome</keyword>
<feature type="domain" description="SOCS box" evidence="4">
    <location>
        <begin position="233"/>
        <end position="269"/>
    </location>
</feature>
<dbReference type="SMART" id="SM00248">
    <property type="entry name" value="ANK"/>
    <property type="match status" value="5"/>
</dbReference>
<dbReference type="Gene3D" id="1.25.40.20">
    <property type="entry name" value="Ankyrin repeat-containing domain"/>
    <property type="match status" value="2"/>
</dbReference>
<dbReference type="EMBL" id="CAJFCJ010000011">
    <property type="protein sequence ID" value="CAD5119798.1"/>
    <property type="molecule type" value="Genomic_DNA"/>
</dbReference>
<gene>
    <name evidence="5" type="ORF">DGYR_LOCUS7986</name>
</gene>
<dbReference type="Pfam" id="PF07525">
    <property type="entry name" value="SOCS_box"/>
    <property type="match status" value="1"/>
</dbReference>
<dbReference type="SUPFAM" id="SSF158235">
    <property type="entry name" value="SOCS box-like"/>
    <property type="match status" value="1"/>
</dbReference>
<protein>
    <submittedName>
        <fullName evidence="5">DgyrCDS8385</fullName>
    </submittedName>
</protein>
<organism evidence="5 6">
    <name type="scientific">Dimorphilus gyrociliatus</name>
    <dbReference type="NCBI Taxonomy" id="2664684"/>
    <lineage>
        <taxon>Eukaryota</taxon>
        <taxon>Metazoa</taxon>
        <taxon>Spiralia</taxon>
        <taxon>Lophotrochozoa</taxon>
        <taxon>Annelida</taxon>
        <taxon>Polychaeta</taxon>
        <taxon>Polychaeta incertae sedis</taxon>
        <taxon>Dinophilidae</taxon>
        <taxon>Dimorphilus</taxon>
    </lineage>
</organism>
<dbReference type="AlphaFoldDB" id="A0A7I8VVJ7"/>
<feature type="repeat" description="ANK" evidence="3">
    <location>
        <begin position="86"/>
        <end position="118"/>
    </location>
</feature>
<evidence type="ECO:0000256" key="2">
    <source>
        <dbReference type="ARBA" id="ARBA00023043"/>
    </source>
</evidence>
<dbReference type="PROSITE" id="PS50225">
    <property type="entry name" value="SOCS"/>
    <property type="match status" value="1"/>
</dbReference>
<feature type="repeat" description="ANK" evidence="3">
    <location>
        <begin position="20"/>
        <end position="52"/>
    </location>
</feature>
<dbReference type="SMART" id="SM00969">
    <property type="entry name" value="SOCS_box"/>
    <property type="match status" value="1"/>
</dbReference>
<dbReference type="PROSITE" id="PS50297">
    <property type="entry name" value="ANK_REP_REGION"/>
    <property type="match status" value="2"/>
</dbReference>
<comment type="caution">
    <text evidence="5">The sequence shown here is derived from an EMBL/GenBank/DDBJ whole genome shotgun (WGS) entry which is preliminary data.</text>
</comment>
<feature type="repeat" description="ANK" evidence="3">
    <location>
        <begin position="53"/>
        <end position="85"/>
    </location>
</feature>
<dbReference type="Pfam" id="PF12796">
    <property type="entry name" value="Ank_2"/>
    <property type="match status" value="1"/>
</dbReference>
<dbReference type="Gene3D" id="1.10.750.20">
    <property type="entry name" value="SOCS box"/>
    <property type="match status" value="1"/>
</dbReference>
<dbReference type="InterPro" id="IPR036770">
    <property type="entry name" value="Ankyrin_rpt-contain_sf"/>
</dbReference>
<dbReference type="PRINTS" id="PR01415">
    <property type="entry name" value="ANKYRIN"/>
</dbReference>
<keyword evidence="2 3" id="KW-0040">ANK repeat</keyword>